<dbReference type="SMR" id="A0A420XHB5"/>
<dbReference type="Pfam" id="PF13343">
    <property type="entry name" value="SBP_bac_6"/>
    <property type="match status" value="1"/>
</dbReference>
<organism evidence="3 4">
    <name type="scientific">Otariodibacter oris</name>
    <dbReference type="NCBI Taxonomy" id="1032623"/>
    <lineage>
        <taxon>Bacteria</taxon>
        <taxon>Pseudomonadati</taxon>
        <taxon>Pseudomonadota</taxon>
        <taxon>Gammaproteobacteria</taxon>
        <taxon>Pasteurellales</taxon>
        <taxon>Pasteurellaceae</taxon>
        <taxon>Otariodibacter</taxon>
    </lineage>
</organism>
<dbReference type="GO" id="GO:0030975">
    <property type="term" value="F:thiamine binding"/>
    <property type="evidence" value="ECO:0007669"/>
    <property type="project" value="TreeGrafter"/>
</dbReference>
<dbReference type="SUPFAM" id="SSF53850">
    <property type="entry name" value="Periplasmic binding protein-like II"/>
    <property type="match status" value="1"/>
</dbReference>
<evidence type="ECO:0000313" key="3">
    <source>
        <dbReference type="EMBL" id="RKR76737.1"/>
    </source>
</evidence>
<feature type="chain" id="PRO_5019403634" evidence="2">
    <location>
        <begin position="27"/>
        <end position="344"/>
    </location>
</feature>
<dbReference type="Gene3D" id="3.40.190.10">
    <property type="entry name" value="Periplasmic binding protein-like II"/>
    <property type="match status" value="2"/>
</dbReference>
<accession>A0A420XHB5</accession>
<name>A0A420XHB5_9PAST</name>
<dbReference type="RefSeq" id="WP_121120810.1">
    <property type="nucleotide sequence ID" value="NZ_CP016604.1"/>
</dbReference>
<protein>
    <submittedName>
        <fullName evidence="3">Iron(III) transport system substrate-binding protein</fullName>
    </submittedName>
</protein>
<keyword evidence="4" id="KW-1185">Reference proteome</keyword>
<dbReference type="GO" id="GO:0030976">
    <property type="term" value="F:thiamine pyrophosphate binding"/>
    <property type="evidence" value="ECO:0007669"/>
    <property type="project" value="TreeGrafter"/>
</dbReference>
<dbReference type="AlphaFoldDB" id="A0A420XHB5"/>
<keyword evidence="1 2" id="KW-0732">Signal</keyword>
<comment type="caution">
    <text evidence="3">The sequence shown here is derived from an EMBL/GenBank/DDBJ whole genome shotgun (WGS) entry which is preliminary data.</text>
</comment>
<dbReference type="PIRSF" id="PIRSF002825">
    <property type="entry name" value="CfbpA"/>
    <property type="match status" value="1"/>
</dbReference>
<proteinExistence type="predicted"/>
<dbReference type="EMBL" id="RBJC01000004">
    <property type="protein sequence ID" value="RKR76737.1"/>
    <property type="molecule type" value="Genomic_DNA"/>
</dbReference>
<dbReference type="PANTHER" id="PTHR30006:SF2">
    <property type="entry name" value="ABC TRANSPORTER SUBSTRATE-BINDING PROTEIN"/>
    <property type="match status" value="1"/>
</dbReference>
<dbReference type="CDD" id="cd13544">
    <property type="entry name" value="PBP2_Fbp_like_1"/>
    <property type="match status" value="1"/>
</dbReference>
<dbReference type="Proteomes" id="UP000280099">
    <property type="component" value="Unassembled WGS sequence"/>
</dbReference>
<dbReference type="InterPro" id="IPR026045">
    <property type="entry name" value="Ferric-bd"/>
</dbReference>
<evidence type="ECO:0000256" key="2">
    <source>
        <dbReference type="SAM" id="SignalP"/>
    </source>
</evidence>
<dbReference type="GO" id="GO:0015888">
    <property type="term" value="P:thiamine transport"/>
    <property type="evidence" value="ECO:0007669"/>
    <property type="project" value="TreeGrafter"/>
</dbReference>
<evidence type="ECO:0000313" key="4">
    <source>
        <dbReference type="Proteomes" id="UP000280099"/>
    </source>
</evidence>
<gene>
    <name evidence="3" type="ORF">DES31_0042</name>
</gene>
<reference evidence="3 4" key="1">
    <citation type="submission" date="2018-10" db="EMBL/GenBank/DDBJ databases">
        <title>Genomic Encyclopedia of Type Strains, Phase IV (KMG-IV): sequencing the most valuable type-strain genomes for metagenomic binning, comparative biology and taxonomic classification.</title>
        <authorList>
            <person name="Goeker M."/>
        </authorList>
    </citation>
    <scope>NUCLEOTIDE SEQUENCE [LARGE SCALE GENOMIC DNA]</scope>
    <source>
        <strain evidence="3 4">DSM 23800</strain>
    </source>
</reference>
<dbReference type="OrthoDB" id="305758at2"/>
<dbReference type="PANTHER" id="PTHR30006">
    <property type="entry name" value="THIAMINE-BINDING PERIPLASMIC PROTEIN-RELATED"/>
    <property type="match status" value="1"/>
</dbReference>
<evidence type="ECO:0000256" key="1">
    <source>
        <dbReference type="ARBA" id="ARBA00022729"/>
    </source>
</evidence>
<feature type="signal peptide" evidence="2">
    <location>
        <begin position="1"/>
        <end position="26"/>
    </location>
</feature>
<sequence>MQTTIKPILAGLLLSSATLFSNSAQAEGRLTVYCTVQTVVCEDMTKQFAEANNVETQFVHGGTGTILGRIKAEKNNPQADIWYGGTLEPHLQAGELGLLEKYRSPLQAETVDQFKHLIEDKHGDYTSLVYALVLGMGVNTEKLEKLGISAPQTWQDLLNPKLKGELQLPDPRSSGTAYTIMATLIQLWGEEKAFEFFKKLDSNVSQYVKSSLVTSNLSRGESAVSVGFVHSYETEKEKGAKVEYVLPKDGAGYALGGVSIIKGARNLDNAKLFMDWVLSKEAQEIPWREHGVYQIPTNKFAEVAPQSVKLDEVNLVNIDFEHFGKSEEGKRLIDKWLHEVKLAK</sequence>
<dbReference type="GO" id="GO:0030288">
    <property type="term" value="C:outer membrane-bounded periplasmic space"/>
    <property type="evidence" value="ECO:0007669"/>
    <property type="project" value="TreeGrafter"/>
</dbReference>